<proteinExistence type="predicted"/>
<keyword evidence="3" id="KW-1185">Reference proteome</keyword>
<dbReference type="EMBL" id="QNUK01000072">
    <property type="protein sequence ID" value="KAF5903440.1"/>
    <property type="molecule type" value="Genomic_DNA"/>
</dbReference>
<reference evidence="2" key="1">
    <citation type="submission" date="2020-07" db="EMBL/GenBank/DDBJ databases">
        <title>Clarias magur genome sequencing, assembly and annotation.</title>
        <authorList>
            <person name="Kushwaha B."/>
            <person name="Kumar R."/>
            <person name="Das P."/>
            <person name="Joshi C.G."/>
            <person name="Kumar D."/>
            <person name="Nagpure N.S."/>
            <person name="Pandey M."/>
            <person name="Agarwal S."/>
            <person name="Srivastava S."/>
            <person name="Singh M."/>
            <person name="Sahoo L."/>
            <person name="Jayasankar P."/>
            <person name="Meher P.K."/>
            <person name="Koringa P.G."/>
            <person name="Iquebal M.A."/>
            <person name="Das S.P."/>
            <person name="Bit A."/>
            <person name="Patnaik S."/>
            <person name="Patel N."/>
            <person name="Shah T.M."/>
            <person name="Hinsu A."/>
            <person name="Jena J.K."/>
        </authorList>
    </citation>
    <scope>NUCLEOTIDE SEQUENCE</scope>
    <source>
        <strain evidence="2">CIFAMagur01</strain>
        <tissue evidence="2">Testis</tissue>
    </source>
</reference>
<evidence type="ECO:0000313" key="2">
    <source>
        <dbReference type="EMBL" id="KAF5903440.1"/>
    </source>
</evidence>
<gene>
    <name evidence="2" type="ORF">DAT39_006737</name>
</gene>
<accession>A0A8J4UTV0</accession>
<comment type="caution">
    <text evidence="2">The sequence shown here is derived from an EMBL/GenBank/DDBJ whole genome shotgun (WGS) entry which is preliminary data.</text>
</comment>
<evidence type="ECO:0000256" key="1">
    <source>
        <dbReference type="SAM" id="MobiDB-lite"/>
    </source>
</evidence>
<organism evidence="2 3">
    <name type="scientific">Clarias magur</name>
    <name type="common">Asian catfish</name>
    <name type="synonym">Macropteronotus magur</name>
    <dbReference type="NCBI Taxonomy" id="1594786"/>
    <lineage>
        <taxon>Eukaryota</taxon>
        <taxon>Metazoa</taxon>
        <taxon>Chordata</taxon>
        <taxon>Craniata</taxon>
        <taxon>Vertebrata</taxon>
        <taxon>Euteleostomi</taxon>
        <taxon>Actinopterygii</taxon>
        <taxon>Neopterygii</taxon>
        <taxon>Teleostei</taxon>
        <taxon>Ostariophysi</taxon>
        <taxon>Siluriformes</taxon>
        <taxon>Clariidae</taxon>
        <taxon>Clarias</taxon>
    </lineage>
</organism>
<dbReference type="AlphaFoldDB" id="A0A8J4UTV0"/>
<dbReference type="Proteomes" id="UP000727407">
    <property type="component" value="Unassembled WGS sequence"/>
</dbReference>
<feature type="region of interest" description="Disordered" evidence="1">
    <location>
        <begin position="1"/>
        <end position="27"/>
    </location>
</feature>
<sequence>MAGHAAEGINTEGLSIFHTDPHTLTDTGHLHHYAASVIKKENGTSPTPSMDQPCST</sequence>
<name>A0A8J4UTV0_CLAMG</name>
<evidence type="ECO:0000313" key="3">
    <source>
        <dbReference type="Proteomes" id="UP000727407"/>
    </source>
</evidence>
<protein>
    <submittedName>
        <fullName evidence="2">Uncharacterized protein</fullName>
    </submittedName>
</protein>